<feature type="region of interest" description="Disordered" evidence="1">
    <location>
        <begin position="1"/>
        <end position="37"/>
    </location>
</feature>
<evidence type="ECO:0000256" key="1">
    <source>
        <dbReference type="SAM" id="MobiDB-lite"/>
    </source>
</evidence>
<evidence type="ECO:0000256" key="2">
    <source>
        <dbReference type="SAM" id="Phobius"/>
    </source>
</evidence>
<gene>
    <name evidence="3" type="ORF">AFUS01_LOCUS34199</name>
</gene>
<keyword evidence="2" id="KW-0472">Membrane</keyword>
<dbReference type="EMBL" id="CAJVCH010531433">
    <property type="protein sequence ID" value="CAG7824016.1"/>
    <property type="molecule type" value="Genomic_DNA"/>
</dbReference>
<evidence type="ECO:0000313" key="4">
    <source>
        <dbReference type="Proteomes" id="UP000708208"/>
    </source>
</evidence>
<feature type="non-terminal residue" evidence="3">
    <location>
        <position position="1"/>
    </location>
</feature>
<reference evidence="3" key="1">
    <citation type="submission" date="2021-06" db="EMBL/GenBank/DDBJ databases">
        <authorList>
            <person name="Hodson N. C."/>
            <person name="Mongue J. A."/>
            <person name="Jaron S. K."/>
        </authorList>
    </citation>
    <scope>NUCLEOTIDE SEQUENCE</scope>
</reference>
<comment type="caution">
    <text evidence="3">The sequence shown here is derived from an EMBL/GenBank/DDBJ whole genome shotgun (WGS) entry which is preliminary data.</text>
</comment>
<feature type="transmembrane region" description="Helical" evidence="2">
    <location>
        <begin position="100"/>
        <end position="118"/>
    </location>
</feature>
<proteinExistence type="predicted"/>
<feature type="compositionally biased region" description="Basic and acidic residues" evidence="1">
    <location>
        <begin position="10"/>
        <end position="24"/>
    </location>
</feature>
<evidence type="ECO:0000313" key="3">
    <source>
        <dbReference type="EMBL" id="CAG7824016.1"/>
    </source>
</evidence>
<name>A0A8J2L093_9HEXA</name>
<accession>A0A8J2L093</accession>
<dbReference type="Proteomes" id="UP000708208">
    <property type="component" value="Unassembled WGS sequence"/>
</dbReference>
<keyword evidence="2" id="KW-1133">Transmembrane helix</keyword>
<protein>
    <submittedName>
        <fullName evidence="3">Uncharacterized protein</fullName>
    </submittedName>
</protein>
<keyword evidence="2" id="KW-0812">Transmembrane</keyword>
<keyword evidence="4" id="KW-1185">Reference proteome</keyword>
<organism evidence="3 4">
    <name type="scientific">Allacma fusca</name>
    <dbReference type="NCBI Taxonomy" id="39272"/>
    <lineage>
        <taxon>Eukaryota</taxon>
        <taxon>Metazoa</taxon>
        <taxon>Ecdysozoa</taxon>
        <taxon>Arthropoda</taxon>
        <taxon>Hexapoda</taxon>
        <taxon>Collembola</taxon>
        <taxon>Symphypleona</taxon>
        <taxon>Sminthuridae</taxon>
        <taxon>Allacma</taxon>
    </lineage>
</organism>
<sequence>TNNTLMSDSNTEKRDGSVDSRLSSDSDFDDDDPEIAPPYTWLGRQINALVNELRNQDESQQSFHHSNETNVETPDAKISSGYAVIRSKRNRRSIKLQRRCILLFTWTILLFNVVRVIVLNLNFYLGGIFFHFVCASNSNKVYLY</sequence>
<dbReference type="AlphaFoldDB" id="A0A8J2L093"/>